<comment type="similarity">
    <text evidence="1">Belongs to the bacterial ribosomal protein bL31 family. Type B subfamily.</text>
</comment>
<gene>
    <name evidence="6" type="ORF">Ga0061069_11017</name>
</gene>
<evidence type="ECO:0000256" key="5">
    <source>
        <dbReference type="RuleBase" id="RU000564"/>
    </source>
</evidence>
<dbReference type="GO" id="GO:1990904">
    <property type="term" value="C:ribonucleoprotein complex"/>
    <property type="evidence" value="ECO:0007669"/>
    <property type="project" value="UniProtKB-KW"/>
</dbReference>
<protein>
    <recommendedName>
        <fullName evidence="5">50S ribosomal protein L31</fullName>
    </recommendedName>
</protein>
<dbReference type="PANTHER" id="PTHR33280">
    <property type="entry name" value="50S RIBOSOMAL PROTEIN L31, CHLOROPLASTIC"/>
    <property type="match status" value="1"/>
</dbReference>
<evidence type="ECO:0000256" key="2">
    <source>
        <dbReference type="ARBA" id="ARBA00011838"/>
    </source>
</evidence>
<dbReference type="NCBIfam" id="TIGR00105">
    <property type="entry name" value="L31"/>
    <property type="match status" value="1"/>
</dbReference>
<dbReference type="Pfam" id="PF01197">
    <property type="entry name" value="Ribosomal_L31"/>
    <property type="match status" value="1"/>
</dbReference>
<dbReference type="STRING" id="339866.GCA_001418255_02579"/>
<dbReference type="NCBIfam" id="NF002462">
    <property type="entry name" value="PRK01678.1"/>
    <property type="match status" value="1"/>
</dbReference>
<evidence type="ECO:0000256" key="1">
    <source>
        <dbReference type="ARBA" id="ARBA00008196"/>
    </source>
</evidence>
<dbReference type="InterPro" id="IPR027493">
    <property type="entry name" value="Ribosomal_bL31_B"/>
</dbReference>
<comment type="subunit">
    <text evidence="2">Part of the 50S ribosomal subunit.</text>
</comment>
<name>A0A0K6I942_9BURK</name>
<dbReference type="GO" id="GO:0003735">
    <property type="term" value="F:structural constituent of ribosome"/>
    <property type="evidence" value="ECO:0007669"/>
    <property type="project" value="InterPro"/>
</dbReference>
<keyword evidence="4 5" id="KW-0687">Ribonucleoprotein</keyword>
<organism evidence="6 7">
    <name type="scientific">Thiomonas bhubaneswarensis</name>
    <dbReference type="NCBI Taxonomy" id="339866"/>
    <lineage>
        <taxon>Bacteria</taxon>
        <taxon>Pseudomonadati</taxon>
        <taxon>Pseudomonadota</taxon>
        <taxon>Betaproteobacteria</taxon>
        <taxon>Burkholderiales</taxon>
        <taxon>Thiomonas</taxon>
    </lineage>
</organism>
<dbReference type="Proteomes" id="UP000183649">
    <property type="component" value="Unassembled WGS sequence"/>
</dbReference>
<dbReference type="GO" id="GO:0005840">
    <property type="term" value="C:ribosome"/>
    <property type="evidence" value="ECO:0007669"/>
    <property type="project" value="UniProtKB-KW"/>
</dbReference>
<dbReference type="InterPro" id="IPR034704">
    <property type="entry name" value="Ribosomal_bL28/bL31-like_sf"/>
</dbReference>
<dbReference type="OrthoDB" id="9803251at2"/>
<dbReference type="Gene3D" id="4.10.830.30">
    <property type="entry name" value="Ribosomal protein L31"/>
    <property type="match status" value="1"/>
</dbReference>
<dbReference type="RefSeq" id="WP_055451423.1">
    <property type="nucleotide sequence ID" value="NZ_CYHF01000010.1"/>
</dbReference>
<dbReference type="SUPFAM" id="SSF143800">
    <property type="entry name" value="L28p-like"/>
    <property type="match status" value="1"/>
</dbReference>
<dbReference type="EMBL" id="CYHF01000010">
    <property type="protein sequence ID" value="CUA99626.1"/>
    <property type="molecule type" value="Genomic_DNA"/>
</dbReference>
<dbReference type="PROSITE" id="PS01143">
    <property type="entry name" value="RIBOSOMAL_L31"/>
    <property type="match status" value="1"/>
</dbReference>
<evidence type="ECO:0000313" key="6">
    <source>
        <dbReference type="EMBL" id="CUA99626.1"/>
    </source>
</evidence>
<reference evidence="7" key="1">
    <citation type="submission" date="2015-08" db="EMBL/GenBank/DDBJ databases">
        <authorList>
            <person name="Varghese N."/>
        </authorList>
    </citation>
    <scope>NUCLEOTIDE SEQUENCE [LARGE SCALE GENOMIC DNA]</scope>
    <source>
        <strain evidence="7">DSM 18181</strain>
    </source>
</reference>
<dbReference type="PRINTS" id="PR01249">
    <property type="entry name" value="RIBOSOMALL31"/>
</dbReference>
<accession>A0A0K6I942</accession>
<evidence type="ECO:0000256" key="4">
    <source>
        <dbReference type="ARBA" id="ARBA00023274"/>
    </source>
</evidence>
<dbReference type="InterPro" id="IPR042105">
    <property type="entry name" value="Ribosomal_bL31_sf"/>
</dbReference>
<dbReference type="InterPro" id="IPR002150">
    <property type="entry name" value="Ribosomal_bL31"/>
</dbReference>
<proteinExistence type="inferred from homology"/>
<dbReference type="GO" id="GO:0006412">
    <property type="term" value="P:translation"/>
    <property type="evidence" value="ECO:0007669"/>
    <property type="project" value="InterPro"/>
</dbReference>
<keyword evidence="3 5" id="KW-0689">Ribosomal protein</keyword>
<sequence>MKSGIHPEYREVCFLDLSTGSKIIISSTAQTRETIKLDDGREVPLYKVETSAESHPFYTGQQKSVDTLGGRVEKFRQKFAKATGKA</sequence>
<dbReference type="PANTHER" id="PTHR33280:SF1">
    <property type="entry name" value="LARGE RIBOSOMAL SUBUNIT PROTEIN BL31C"/>
    <property type="match status" value="1"/>
</dbReference>
<keyword evidence="7" id="KW-1185">Reference proteome</keyword>
<evidence type="ECO:0000256" key="3">
    <source>
        <dbReference type="ARBA" id="ARBA00022980"/>
    </source>
</evidence>
<evidence type="ECO:0000313" key="7">
    <source>
        <dbReference type="Proteomes" id="UP000183649"/>
    </source>
</evidence>
<dbReference type="AlphaFoldDB" id="A0A0K6I942"/>